<name>A0A397SMN0_9GLOM</name>
<proteinExistence type="predicted"/>
<evidence type="ECO:0000313" key="2">
    <source>
        <dbReference type="EMBL" id="RIA83864.1"/>
    </source>
</evidence>
<feature type="compositionally biased region" description="Basic and acidic residues" evidence="1">
    <location>
        <begin position="20"/>
        <end position="30"/>
    </location>
</feature>
<gene>
    <name evidence="2" type="ORF">C1645_833154</name>
</gene>
<evidence type="ECO:0000256" key="1">
    <source>
        <dbReference type="SAM" id="MobiDB-lite"/>
    </source>
</evidence>
<sequence length="76" mass="8911">MSNIIKRYPNINVLRSRQTSGHEEEVVSERSKKRLKSKERSPDEANDIAARSEMKHILKGQISDEYTLDYDKTFIE</sequence>
<keyword evidence="3" id="KW-1185">Reference proteome</keyword>
<feature type="region of interest" description="Disordered" evidence="1">
    <location>
        <begin position="16"/>
        <end position="48"/>
    </location>
</feature>
<dbReference type="Proteomes" id="UP000265703">
    <property type="component" value="Unassembled WGS sequence"/>
</dbReference>
<dbReference type="EMBL" id="QKYT01000537">
    <property type="protein sequence ID" value="RIA83864.1"/>
    <property type="molecule type" value="Genomic_DNA"/>
</dbReference>
<accession>A0A397SMN0</accession>
<dbReference type="AlphaFoldDB" id="A0A397SMN0"/>
<evidence type="ECO:0000313" key="3">
    <source>
        <dbReference type="Proteomes" id="UP000265703"/>
    </source>
</evidence>
<organism evidence="2 3">
    <name type="scientific">Glomus cerebriforme</name>
    <dbReference type="NCBI Taxonomy" id="658196"/>
    <lineage>
        <taxon>Eukaryota</taxon>
        <taxon>Fungi</taxon>
        <taxon>Fungi incertae sedis</taxon>
        <taxon>Mucoromycota</taxon>
        <taxon>Glomeromycotina</taxon>
        <taxon>Glomeromycetes</taxon>
        <taxon>Glomerales</taxon>
        <taxon>Glomeraceae</taxon>
        <taxon>Glomus</taxon>
    </lineage>
</organism>
<protein>
    <submittedName>
        <fullName evidence="2">Uncharacterized protein</fullName>
    </submittedName>
</protein>
<comment type="caution">
    <text evidence="2">The sequence shown here is derived from an EMBL/GenBank/DDBJ whole genome shotgun (WGS) entry which is preliminary data.</text>
</comment>
<reference evidence="2 3" key="1">
    <citation type="submission" date="2018-06" db="EMBL/GenBank/DDBJ databases">
        <title>Comparative genomics reveals the genomic features of Rhizophagus irregularis, R. cerebriforme, R. diaphanum and Gigaspora rosea, and their symbiotic lifestyle signature.</title>
        <authorList>
            <person name="Morin E."/>
            <person name="San Clemente H."/>
            <person name="Chen E.C.H."/>
            <person name="De La Providencia I."/>
            <person name="Hainaut M."/>
            <person name="Kuo A."/>
            <person name="Kohler A."/>
            <person name="Murat C."/>
            <person name="Tang N."/>
            <person name="Roy S."/>
            <person name="Loubradou J."/>
            <person name="Henrissat B."/>
            <person name="Grigoriev I.V."/>
            <person name="Corradi N."/>
            <person name="Roux C."/>
            <person name="Martin F.M."/>
        </authorList>
    </citation>
    <scope>NUCLEOTIDE SEQUENCE [LARGE SCALE GENOMIC DNA]</scope>
    <source>
        <strain evidence="2 3">DAOM 227022</strain>
    </source>
</reference>